<dbReference type="Proteomes" id="UP000809621">
    <property type="component" value="Unassembled WGS sequence"/>
</dbReference>
<accession>A0ABS2HBG1</accession>
<evidence type="ECO:0000313" key="4">
    <source>
        <dbReference type="EMBL" id="MBM7034920.1"/>
    </source>
</evidence>
<proteinExistence type="predicted"/>
<dbReference type="SUPFAM" id="SSF47226">
    <property type="entry name" value="Histidine-containing phosphotransfer domain, HPT domain"/>
    <property type="match status" value="1"/>
</dbReference>
<comment type="caution">
    <text evidence="4">The sequence shown here is derived from an EMBL/GenBank/DDBJ whole genome shotgun (WGS) entry which is preliminary data.</text>
</comment>
<sequence>MIDLTHFWNAADHDPVLAQQLADMYIDAVQQTAEQIDDALHNDDRHMVCELVHRLKGSTAILGFSEQQNALDELYQYSKSATMVELTSVPNDIQTLLSPILDRLRQEFTQ</sequence>
<evidence type="ECO:0000313" key="5">
    <source>
        <dbReference type="Proteomes" id="UP000809621"/>
    </source>
</evidence>
<reference evidence="4 5" key="1">
    <citation type="submission" date="2021-02" db="EMBL/GenBank/DDBJ databases">
        <authorList>
            <person name="Park J.-S."/>
        </authorList>
    </citation>
    <scope>NUCLEOTIDE SEQUENCE [LARGE SCALE GENOMIC DNA]</scope>
    <source>
        <strain evidence="4 5">188UL20-2</strain>
    </source>
</reference>
<dbReference type="RefSeq" id="WP_205156572.1">
    <property type="nucleotide sequence ID" value="NZ_JAFEUM010000001.1"/>
</dbReference>
<evidence type="ECO:0000259" key="3">
    <source>
        <dbReference type="PROSITE" id="PS50894"/>
    </source>
</evidence>
<protein>
    <submittedName>
        <fullName evidence="4">Hpt domain-containing protein</fullName>
    </submittedName>
</protein>
<dbReference type="InterPro" id="IPR036641">
    <property type="entry name" value="HPT_dom_sf"/>
</dbReference>
<dbReference type="InterPro" id="IPR008207">
    <property type="entry name" value="Sig_transdc_His_kin_Hpt_dom"/>
</dbReference>
<name>A0ABS2HBG1_9VIBR</name>
<evidence type="ECO:0000256" key="1">
    <source>
        <dbReference type="ARBA" id="ARBA00023012"/>
    </source>
</evidence>
<evidence type="ECO:0000256" key="2">
    <source>
        <dbReference type="PROSITE-ProRule" id="PRU00110"/>
    </source>
</evidence>
<keyword evidence="2" id="KW-0597">Phosphoprotein</keyword>
<dbReference type="PROSITE" id="PS50894">
    <property type="entry name" value="HPT"/>
    <property type="match status" value="1"/>
</dbReference>
<dbReference type="Gene3D" id="1.20.120.160">
    <property type="entry name" value="HPT domain"/>
    <property type="match status" value="1"/>
</dbReference>
<feature type="modified residue" description="Phosphohistidine" evidence="2">
    <location>
        <position position="53"/>
    </location>
</feature>
<organism evidence="4 5">
    <name type="scientific">Vibrio ulleungensis</name>
    <dbReference type="NCBI Taxonomy" id="2807619"/>
    <lineage>
        <taxon>Bacteria</taxon>
        <taxon>Pseudomonadati</taxon>
        <taxon>Pseudomonadota</taxon>
        <taxon>Gammaproteobacteria</taxon>
        <taxon>Vibrionales</taxon>
        <taxon>Vibrionaceae</taxon>
        <taxon>Vibrio</taxon>
    </lineage>
</organism>
<keyword evidence="5" id="KW-1185">Reference proteome</keyword>
<dbReference type="Pfam" id="PF01627">
    <property type="entry name" value="Hpt"/>
    <property type="match status" value="1"/>
</dbReference>
<feature type="domain" description="HPt" evidence="3">
    <location>
        <begin position="14"/>
        <end position="110"/>
    </location>
</feature>
<dbReference type="EMBL" id="JAFEUM010000001">
    <property type="protein sequence ID" value="MBM7034920.1"/>
    <property type="molecule type" value="Genomic_DNA"/>
</dbReference>
<keyword evidence="1" id="KW-0902">Two-component regulatory system</keyword>
<gene>
    <name evidence="4" type="ORF">JQC93_00765</name>
</gene>